<organism evidence="13 14">
    <name type="scientific">Arabidopsis thaliana</name>
    <name type="common">Mouse-ear cress</name>
    <dbReference type="NCBI Taxonomy" id="3702"/>
    <lineage>
        <taxon>Eukaryota</taxon>
        <taxon>Viridiplantae</taxon>
        <taxon>Streptophyta</taxon>
        <taxon>Embryophyta</taxon>
        <taxon>Tracheophyta</taxon>
        <taxon>Spermatophyta</taxon>
        <taxon>Magnoliopsida</taxon>
        <taxon>eudicotyledons</taxon>
        <taxon>Gunneridae</taxon>
        <taxon>Pentapetalae</taxon>
        <taxon>rosids</taxon>
        <taxon>malvids</taxon>
        <taxon>Brassicales</taxon>
        <taxon>Brassicaceae</taxon>
        <taxon>Camelineae</taxon>
        <taxon>Arabidopsis</taxon>
    </lineage>
</organism>
<comment type="pathway">
    <text evidence="2">Lipid metabolism; fatty acid biosynthesis.</text>
</comment>
<evidence type="ECO:0000256" key="9">
    <source>
        <dbReference type="ARBA" id="ARBA00023315"/>
    </source>
</evidence>
<dbReference type="InterPro" id="IPR016039">
    <property type="entry name" value="Thiolase-like"/>
</dbReference>
<dbReference type="AlphaFoldDB" id="A0A7G2EIM9"/>
<dbReference type="UniPathway" id="UPA00094"/>
<reference evidence="13 14" key="1">
    <citation type="submission" date="2020-09" db="EMBL/GenBank/DDBJ databases">
        <authorList>
            <person name="Ashkenazy H."/>
        </authorList>
    </citation>
    <scope>NUCLEOTIDE SEQUENCE [LARGE SCALE GENOMIC DNA]</scope>
    <source>
        <strain evidence="14">cv. Cdm-0</strain>
    </source>
</reference>
<name>A0A7G2EIM9_ARATH</name>
<evidence type="ECO:0000256" key="5">
    <source>
        <dbReference type="ARBA" id="ARBA00022679"/>
    </source>
</evidence>
<evidence type="ECO:0000256" key="1">
    <source>
        <dbReference type="ARBA" id="ARBA00004370"/>
    </source>
</evidence>
<dbReference type="CDD" id="cd00831">
    <property type="entry name" value="CHS_like"/>
    <property type="match status" value="1"/>
</dbReference>
<evidence type="ECO:0000256" key="8">
    <source>
        <dbReference type="ARBA" id="ARBA00023136"/>
    </source>
</evidence>
<sequence>MADFKILLLILILISLFELDLLHFHHDFFSPFPVKIGLLLISIFFYAYSTTRSKPVYLVDFSCHQPTDSCKISSETFFNMAKGAQLYTDETIQFMTRILNRSGLGDDTYSPRCMLTSPPTPSMYEARHESELVIFGALNSLFKKTGIEPREVGIFIVNCSLFNPNPSLSSMIVNRYKLKTDVKTYNLSGMGCSAGAISVDLATNLLKANPNTYAVIVSTENMTLSMYRGNDRSMLVPNCLFRVGGAAVMLSNRSQDRVRSKYELTHIVRTHKGSSDKHYTCAEQKEDSKGIVGVALSKELTVVAGDSLKTNLTALGPLVLPLSEKLRFILFLVKSKLFRLKVSPYVPDFKLCFKHFCIHAGGRALLDAVEKGLGLSEFDLEPSRMTLHRFGNTSSSSLWYELAYVEAKCRVKRGDRVWQLAFGSGFKCNSIVWRALRTIPANESLVGNPWGDSVHKYPVHPDEFNGPNIKGPISHWLEYMWTGFTTAAKRETEINSYSNRSYYVDSETGGDAGSISHGAISVGYLQPPPPHKSDSMGIAELEPSRLCCLCNRKTRFMILFLMYNVSFHLLQLAEQDHSIHRRLIGTTTVLIPDVYGQRWSHSKILVCLDFTATSHIDGTTNESNVVVKLRSNASDIIWEVKMEGRRLIQGWLKLPTSRVGDVVVFRHDGDLLFIVTSFGPSCYEIRINCLLPGTILMADGVEKVRKITLVDRYGVKREMSLKPEDRYGRMSSSHDTSLWSIDLKGKVNGAVETCGVTFHRLDTY</sequence>
<evidence type="ECO:0000256" key="3">
    <source>
        <dbReference type="ARBA" id="ARBA00005531"/>
    </source>
</evidence>
<keyword evidence="8" id="KW-0472">Membrane</keyword>
<dbReference type="InterPro" id="IPR013601">
    <property type="entry name" value="FAE1_typ3_polyketide_synth"/>
</dbReference>
<accession>A0A7G2EIM9</accession>
<comment type="similarity">
    <text evidence="3">Belongs to the thiolase-like superfamily. Chalcone/stilbene synthases family.</text>
</comment>
<keyword evidence="5" id="KW-0808">Transferase</keyword>
<dbReference type="InterPro" id="IPR013747">
    <property type="entry name" value="ACP_syn_III_C"/>
</dbReference>
<feature type="domain" description="FAE" evidence="11">
    <location>
        <begin position="49"/>
        <end position="337"/>
    </location>
</feature>
<dbReference type="Gene3D" id="3.40.47.10">
    <property type="match status" value="1"/>
</dbReference>
<evidence type="ECO:0000313" key="13">
    <source>
        <dbReference type="EMBL" id="CAD5321578.1"/>
    </source>
</evidence>
<comment type="catalytic activity">
    <reaction evidence="10">
        <text>a very-long-chain acyl-CoA + malonyl-CoA + H(+) = a very-long-chain 3-oxoacyl-CoA + CO2 + CoA</text>
        <dbReference type="Rhea" id="RHEA:32727"/>
        <dbReference type="ChEBI" id="CHEBI:15378"/>
        <dbReference type="ChEBI" id="CHEBI:16526"/>
        <dbReference type="ChEBI" id="CHEBI:57287"/>
        <dbReference type="ChEBI" id="CHEBI:57384"/>
        <dbReference type="ChEBI" id="CHEBI:90725"/>
        <dbReference type="ChEBI" id="CHEBI:90736"/>
        <dbReference type="EC" id="2.3.1.199"/>
    </reaction>
</comment>
<dbReference type="FunFam" id="3.40.47.10:FF:000028">
    <property type="entry name" value="3-ketoacyl-CoA synthase"/>
    <property type="match status" value="1"/>
</dbReference>
<feature type="domain" description="Beta-ketoacyl-[acyl-carrier-protein] synthase III C-terminal" evidence="12">
    <location>
        <begin position="354"/>
        <end position="434"/>
    </location>
</feature>
<dbReference type="EC" id="2.3.1.199" evidence="4"/>
<dbReference type="GO" id="GO:0016020">
    <property type="term" value="C:membrane"/>
    <property type="evidence" value="ECO:0007669"/>
    <property type="project" value="UniProtKB-SubCell"/>
</dbReference>
<dbReference type="GO" id="GO:0006633">
    <property type="term" value="P:fatty acid biosynthetic process"/>
    <property type="evidence" value="ECO:0007669"/>
    <property type="project" value="UniProtKB-UniPathway"/>
</dbReference>
<evidence type="ECO:0000256" key="2">
    <source>
        <dbReference type="ARBA" id="ARBA00005194"/>
    </source>
</evidence>
<evidence type="ECO:0000313" key="14">
    <source>
        <dbReference type="Proteomes" id="UP000516314"/>
    </source>
</evidence>
<evidence type="ECO:0000256" key="6">
    <source>
        <dbReference type="ARBA" id="ARBA00022692"/>
    </source>
</evidence>
<keyword evidence="7" id="KW-1133">Transmembrane helix</keyword>
<comment type="subcellular location">
    <subcellularLocation>
        <location evidence="1">Membrane</location>
    </subcellularLocation>
</comment>
<dbReference type="PANTHER" id="PTHR31561">
    <property type="entry name" value="3-KETOACYL-COA SYNTHASE"/>
    <property type="match status" value="1"/>
</dbReference>
<keyword evidence="9" id="KW-0012">Acyltransferase</keyword>
<keyword evidence="6" id="KW-0812">Transmembrane</keyword>
<dbReference type="EMBL" id="LR881467">
    <property type="protein sequence ID" value="CAD5321578.1"/>
    <property type="molecule type" value="Genomic_DNA"/>
</dbReference>
<evidence type="ECO:0000256" key="4">
    <source>
        <dbReference type="ARBA" id="ARBA00012307"/>
    </source>
</evidence>
<dbReference type="Pfam" id="PF08392">
    <property type="entry name" value="FAE1_CUT1_RppA"/>
    <property type="match status" value="1"/>
</dbReference>
<evidence type="ECO:0000256" key="10">
    <source>
        <dbReference type="ARBA" id="ARBA00047375"/>
    </source>
</evidence>
<dbReference type="GO" id="GO:0009922">
    <property type="term" value="F:fatty acid elongase activity"/>
    <property type="evidence" value="ECO:0007669"/>
    <property type="project" value="UniProtKB-EC"/>
</dbReference>
<proteinExistence type="inferred from homology"/>
<evidence type="ECO:0000259" key="11">
    <source>
        <dbReference type="Pfam" id="PF08392"/>
    </source>
</evidence>
<dbReference type="SUPFAM" id="SSF53901">
    <property type="entry name" value="Thiolase-like"/>
    <property type="match status" value="2"/>
</dbReference>
<evidence type="ECO:0000259" key="12">
    <source>
        <dbReference type="Pfam" id="PF08541"/>
    </source>
</evidence>
<dbReference type="InterPro" id="IPR012392">
    <property type="entry name" value="3-ktacl-CoA_syn"/>
</dbReference>
<dbReference type="Pfam" id="PF08541">
    <property type="entry name" value="ACP_syn_III_C"/>
    <property type="match status" value="1"/>
</dbReference>
<protein>
    <recommendedName>
        <fullName evidence="4">very-long-chain 3-oxoacyl-CoA synthase</fullName>
        <ecNumber evidence="4">2.3.1.199</ecNumber>
    </recommendedName>
</protein>
<dbReference type="Proteomes" id="UP000516314">
    <property type="component" value="Chromosome 2"/>
</dbReference>
<gene>
    <name evidence="13" type="ORF">AT9943_LOCUS9637</name>
</gene>
<evidence type="ECO:0000256" key="7">
    <source>
        <dbReference type="ARBA" id="ARBA00022989"/>
    </source>
</evidence>